<dbReference type="Proteomes" id="UP000744676">
    <property type="component" value="Unassembled WGS sequence"/>
</dbReference>
<evidence type="ECO:0000313" key="1">
    <source>
        <dbReference type="EMBL" id="KAF5092425.1"/>
    </source>
</evidence>
<reference evidence="1 2" key="1">
    <citation type="journal article" date="2020" name="Front. Microbiol.">
        <title>Phenotypic and Genetic Characterization of the Cheese Ripening Yeast Geotrichum candidum.</title>
        <authorList>
            <person name="Perkins V."/>
            <person name="Vignola S."/>
            <person name="Lessard M.H."/>
            <person name="Plante P.L."/>
            <person name="Corbeil J."/>
            <person name="Dugat-Bony E."/>
            <person name="Frenette M."/>
            <person name="Labrie S."/>
        </authorList>
    </citation>
    <scope>NUCLEOTIDE SEQUENCE [LARGE SCALE GENOMIC DNA]</scope>
    <source>
        <strain evidence="1 2">LMA-1147</strain>
    </source>
</reference>
<dbReference type="EMBL" id="QVQA01000405">
    <property type="protein sequence ID" value="KAF5092425.1"/>
    <property type="molecule type" value="Genomic_DNA"/>
</dbReference>
<proteinExistence type="predicted"/>
<accession>A0ACB6UY07</accession>
<name>A0ACB6UY07_9ASCO</name>
<gene>
    <name evidence="1" type="ORF">D0Z00_004593</name>
</gene>
<organism evidence="1 2">
    <name type="scientific">Geotrichum galactomycetum</name>
    <dbReference type="NCBI Taxonomy" id="27317"/>
    <lineage>
        <taxon>Eukaryota</taxon>
        <taxon>Fungi</taxon>
        <taxon>Dikarya</taxon>
        <taxon>Ascomycota</taxon>
        <taxon>Saccharomycotina</taxon>
        <taxon>Dipodascomycetes</taxon>
        <taxon>Dipodascales</taxon>
        <taxon>Dipodascaceae</taxon>
        <taxon>Geotrichum</taxon>
    </lineage>
</organism>
<sequence length="226" mass="23102">MSEEKVDEQVAVSATASIVESQLEVGNVSATSDDSAVQKRDRESGAETEDNNTVKKLKTDEGAKASKESVNGEQDATATEEEVAEPDTSSKAESDQAPTATETADEEKGDKLEEDAPADSKSSEPAAVVSSTTTFKGGFGSFTNSGFGAATGSPATTSIFSSASNLTTSTGTNGTATTSAFSSAASAFKGGFSGFSSSSGFGSEKKDNPWAESKVLPKVSIFLPRQ</sequence>
<protein>
    <submittedName>
        <fullName evidence="1">Uncharacterized protein</fullName>
    </submittedName>
</protein>
<keyword evidence="2" id="KW-1185">Reference proteome</keyword>
<evidence type="ECO:0000313" key="2">
    <source>
        <dbReference type="Proteomes" id="UP000744676"/>
    </source>
</evidence>
<comment type="caution">
    <text evidence="1">The sequence shown here is derived from an EMBL/GenBank/DDBJ whole genome shotgun (WGS) entry which is preliminary data.</text>
</comment>